<evidence type="ECO:0000256" key="1">
    <source>
        <dbReference type="SAM" id="MobiDB-lite"/>
    </source>
</evidence>
<evidence type="ECO:0000313" key="2">
    <source>
        <dbReference type="EMBL" id="KAA6373777.1"/>
    </source>
</evidence>
<sequence>MLAITDTYMNNIDLSVVYGELSGRIFILENEEPIAEVRDSGIVNDLGIEIHHEQLQFESIEEEIAWITSIKEDVRKLRLSTLQSSSSSDGEYISGNSNLYGSQKQLIYKMDPLVAQQSLFGKNKRKRFDLNQDEQALKQNIAEQQIPILQTPVRIGSIAQTASQLVPGSVSLQGTAGMMSLSQQFDDKFKEYAKFNSKEEEVVARKFVQMMEGVCNSEMRKFDPKAIAMQPMERQILFQKVQWKLANRLWKVPFVAPPAYGEQMLMSRNAVESTSMIQHVFLDLMFQLGLGKTESFMEKLIDGYKLALLATGEAQNVREQLSGVYAKPDTTEIYSETTKQRKTENKKLKEGNFRPSRFSGFRSNQLKRGQIRQIKQVGGFPRQKGTGRGGPKGFRFGKRWKDNNSQMEKSIEEADDKEDRI</sequence>
<dbReference type="Proteomes" id="UP000324800">
    <property type="component" value="Unassembled WGS sequence"/>
</dbReference>
<protein>
    <submittedName>
        <fullName evidence="2">Uncharacterized protein</fullName>
    </submittedName>
</protein>
<feature type="region of interest" description="Disordered" evidence="1">
    <location>
        <begin position="377"/>
        <end position="421"/>
    </location>
</feature>
<proteinExistence type="predicted"/>
<dbReference type="EMBL" id="SNRW01012474">
    <property type="protein sequence ID" value="KAA6373777.1"/>
    <property type="molecule type" value="Genomic_DNA"/>
</dbReference>
<organism evidence="2 3">
    <name type="scientific">Streblomastix strix</name>
    <dbReference type="NCBI Taxonomy" id="222440"/>
    <lineage>
        <taxon>Eukaryota</taxon>
        <taxon>Metamonada</taxon>
        <taxon>Preaxostyla</taxon>
        <taxon>Oxymonadida</taxon>
        <taxon>Streblomastigidae</taxon>
        <taxon>Streblomastix</taxon>
    </lineage>
</organism>
<reference evidence="2 3" key="1">
    <citation type="submission" date="2019-03" db="EMBL/GenBank/DDBJ databases">
        <title>Single cell metagenomics reveals metabolic interactions within the superorganism composed of flagellate Streblomastix strix and complex community of Bacteroidetes bacteria on its surface.</title>
        <authorList>
            <person name="Treitli S.C."/>
            <person name="Kolisko M."/>
            <person name="Husnik F."/>
            <person name="Keeling P."/>
            <person name="Hampl V."/>
        </authorList>
    </citation>
    <scope>NUCLEOTIDE SEQUENCE [LARGE SCALE GENOMIC DNA]</scope>
    <source>
        <strain evidence="2">ST1C</strain>
    </source>
</reference>
<accession>A0A5J4UTS5</accession>
<comment type="caution">
    <text evidence="2">The sequence shown here is derived from an EMBL/GenBank/DDBJ whole genome shotgun (WGS) entry which is preliminary data.</text>
</comment>
<feature type="compositionally biased region" description="Basic and acidic residues" evidence="1">
    <location>
        <begin position="409"/>
        <end position="421"/>
    </location>
</feature>
<evidence type="ECO:0000313" key="3">
    <source>
        <dbReference type="Proteomes" id="UP000324800"/>
    </source>
</evidence>
<name>A0A5J4UTS5_9EUKA</name>
<gene>
    <name evidence="2" type="ORF">EZS28_030697</name>
</gene>
<dbReference type="AlphaFoldDB" id="A0A5J4UTS5"/>